<dbReference type="OrthoDB" id="3694481at2759"/>
<gene>
    <name evidence="2" type="ORF">JI435_054740</name>
</gene>
<proteinExistence type="predicted"/>
<dbReference type="EMBL" id="CP069028">
    <property type="protein sequence ID" value="QRC95821.1"/>
    <property type="molecule type" value="Genomic_DNA"/>
</dbReference>
<feature type="signal peptide" evidence="1">
    <location>
        <begin position="1"/>
        <end position="16"/>
    </location>
</feature>
<dbReference type="VEuPathDB" id="FungiDB:JI435_054740"/>
<protein>
    <submittedName>
        <fullName evidence="2">Uncharacterized protein</fullName>
    </submittedName>
</protein>
<evidence type="ECO:0000313" key="2">
    <source>
        <dbReference type="EMBL" id="QRC95821.1"/>
    </source>
</evidence>
<keyword evidence="1" id="KW-0732">Signal</keyword>
<accession>A0A7U2I107</accession>
<sequence length="249" mass="25390">MKFFILFVMASGFAAAAPLFDHPKAPAAADLKSTPMPTPNSLPGVPSFVGMDGQPGGLLSGKKGSASPVSIMAKPSVTKAPEYTRTYATAFPSTFSAPVQGTGLLSLKNLPALPPVIDKTVSGVLGAAYGLMSGICNEEHKCTITMAGSLDSLLVDGDKYSAATTISGWCDAGHCYGSANPTVNATAPFEITCDKLTGTTACSATLAGAAEAIFVNGNALELWGWLTPSGYCKGGICTASIEAFGDPMY</sequence>
<keyword evidence="3" id="KW-1185">Reference proteome</keyword>
<reference evidence="3" key="1">
    <citation type="journal article" date="2021" name="BMC Genomics">
        <title>Chromosome-level genome assembly and manually-curated proteome of model necrotroph Parastagonospora nodorum Sn15 reveals a genome-wide trove of candidate effector homologs, and redundancy of virulence-related functions within an accessory chromosome.</title>
        <authorList>
            <person name="Bertazzoni S."/>
            <person name="Jones D.A.B."/>
            <person name="Phan H.T."/>
            <person name="Tan K.-C."/>
            <person name="Hane J.K."/>
        </authorList>
    </citation>
    <scope>NUCLEOTIDE SEQUENCE [LARGE SCALE GENOMIC DNA]</scope>
    <source>
        <strain evidence="3">SN15 / ATCC MYA-4574 / FGSC 10173)</strain>
    </source>
</reference>
<dbReference type="Proteomes" id="UP000663193">
    <property type="component" value="Chromosome 6"/>
</dbReference>
<evidence type="ECO:0000256" key="1">
    <source>
        <dbReference type="SAM" id="SignalP"/>
    </source>
</evidence>
<dbReference type="AlphaFoldDB" id="A0A7U2I107"/>
<evidence type="ECO:0000313" key="3">
    <source>
        <dbReference type="Proteomes" id="UP000663193"/>
    </source>
</evidence>
<feature type="chain" id="PRO_5031036611" evidence="1">
    <location>
        <begin position="17"/>
        <end position="249"/>
    </location>
</feature>
<name>A0A7U2I107_PHANO</name>
<organism evidence="2 3">
    <name type="scientific">Phaeosphaeria nodorum (strain SN15 / ATCC MYA-4574 / FGSC 10173)</name>
    <name type="common">Glume blotch fungus</name>
    <name type="synonym">Parastagonospora nodorum</name>
    <dbReference type="NCBI Taxonomy" id="321614"/>
    <lineage>
        <taxon>Eukaryota</taxon>
        <taxon>Fungi</taxon>
        <taxon>Dikarya</taxon>
        <taxon>Ascomycota</taxon>
        <taxon>Pezizomycotina</taxon>
        <taxon>Dothideomycetes</taxon>
        <taxon>Pleosporomycetidae</taxon>
        <taxon>Pleosporales</taxon>
        <taxon>Pleosporineae</taxon>
        <taxon>Phaeosphaeriaceae</taxon>
        <taxon>Parastagonospora</taxon>
    </lineage>
</organism>